<evidence type="ECO:0000256" key="1">
    <source>
        <dbReference type="ARBA" id="ARBA00001961"/>
    </source>
</evidence>
<comment type="caution">
    <text evidence="7">The sequence shown here is derived from an EMBL/GenBank/DDBJ whole genome shotgun (WGS) entry which is preliminary data.</text>
</comment>
<name>A0AAD8WZA5_LOLMU</name>
<evidence type="ECO:0000256" key="3">
    <source>
        <dbReference type="ARBA" id="ARBA00023002"/>
    </source>
</evidence>
<dbReference type="EMBL" id="JAUUTY010000002">
    <property type="protein sequence ID" value="KAK1685729.1"/>
    <property type="molecule type" value="Genomic_DNA"/>
</dbReference>
<keyword evidence="4 5" id="KW-0408">Iron</keyword>
<sequence length="366" mass="40724">MASIHNAATTFDFLAVNCVPESHVWTEQKDYPVVPESAGNDAVPVVDMADGTEGAIAAVAQVAEEWGGFLLVGHGVPIELLVRVEEQIKCLLARPAPEKERAARGGDFKNGYGVPPYALYFSKLMWSEGYTFSAANVRSEFRRIWPDGGDEYMRFCDVMEEFHKEMRALGEKVLDMFYKVLGLSADHIAGGGVERQIRDTMTATMRLNMYPKCPEPERAIGLAAHTDSVFFTFIMQSLVPGLQLLRRGPDRWVTVPAQPGALPVLIGDLFHVLTNGRFHNVLHRAVVNQDRERVSVAYLIGPPKDMKVAPLDVAIRQGSKAAFRIVTWPEYMVAREKTFWNDGEALKILRVTEDEGDAELAQGMNK</sequence>
<accession>A0AAD8WZA5</accession>
<keyword evidence="3 5" id="KW-0560">Oxidoreductase</keyword>
<dbReference type="GO" id="GO:0046872">
    <property type="term" value="F:metal ion binding"/>
    <property type="evidence" value="ECO:0007669"/>
    <property type="project" value="UniProtKB-KW"/>
</dbReference>
<evidence type="ECO:0000313" key="8">
    <source>
        <dbReference type="Proteomes" id="UP001231189"/>
    </source>
</evidence>
<keyword evidence="8" id="KW-1185">Reference proteome</keyword>
<proteinExistence type="inferred from homology"/>
<dbReference type="SUPFAM" id="SSF51197">
    <property type="entry name" value="Clavaminate synthase-like"/>
    <property type="match status" value="1"/>
</dbReference>
<reference evidence="7" key="1">
    <citation type="submission" date="2023-07" db="EMBL/GenBank/DDBJ databases">
        <title>A chromosome-level genome assembly of Lolium multiflorum.</title>
        <authorList>
            <person name="Chen Y."/>
            <person name="Copetti D."/>
            <person name="Kolliker R."/>
            <person name="Studer B."/>
        </authorList>
    </citation>
    <scope>NUCLEOTIDE SEQUENCE</scope>
    <source>
        <strain evidence="7">02402/16</strain>
        <tissue evidence="7">Leaf</tissue>
    </source>
</reference>
<evidence type="ECO:0000259" key="6">
    <source>
        <dbReference type="PROSITE" id="PS51471"/>
    </source>
</evidence>
<dbReference type="InterPro" id="IPR050231">
    <property type="entry name" value="Iron_ascorbate_oxido_reductase"/>
</dbReference>
<dbReference type="PANTHER" id="PTHR47990">
    <property type="entry name" value="2-OXOGLUTARATE (2OG) AND FE(II)-DEPENDENT OXYGENASE SUPERFAMILY PROTEIN-RELATED"/>
    <property type="match status" value="1"/>
</dbReference>
<dbReference type="AlphaFoldDB" id="A0AAD8WZA5"/>
<comment type="similarity">
    <text evidence="5">Belongs to the iron/ascorbate-dependent oxidoreductase family.</text>
</comment>
<evidence type="ECO:0000256" key="4">
    <source>
        <dbReference type="ARBA" id="ARBA00023004"/>
    </source>
</evidence>
<dbReference type="InterPro" id="IPR027443">
    <property type="entry name" value="IPNS-like_sf"/>
</dbReference>
<dbReference type="InterPro" id="IPR005123">
    <property type="entry name" value="Oxoglu/Fe-dep_dioxygenase_dom"/>
</dbReference>
<evidence type="ECO:0000256" key="2">
    <source>
        <dbReference type="ARBA" id="ARBA00022723"/>
    </source>
</evidence>
<evidence type="ECO:0000313" key="7">
    <source>
        <dbReference type="EMBL" id="KAK1685729.1"/>
    </source>
</evidence>
<comment type="cofactor">
    <cofactor evidence="1">
        <name>L-ascorbate</name>
        <dbReference type="ChEBI" id="CHEBI:38290"/>
    </cofactor>
</comment>
<evidence type="ECO:0000256" key="5">
    <source>
        <dbReference type="RuleBase" id="RU003682"/>
    </source>
</evidence>
<dbReference type="GO" id="GO:0016491">
    <property type="term" value="F:oxidoreductase activity"/>
    <property type="evidence" value="ECO:0007669"/>
    <property type="project" value="UniProtKB-KW"/>
</dbReference>
<dbReference type="InterPro" id="IPR026992">
    <property type="entry name" value="DIOX_N"/>
</dbReference>
<dbReference type="PROSITE" id="PS51471">
    <property type="entry name" value="FE2OG_OXY"/>
    <property type="match status" value="1"/>
</dbReference>
<keyword evidence="2 5" id="KW-0479">Metal-binding</keyword>
<dbReference type="Gene3D" id="2.60.120.330">
    <property type="entry name" value="B-lactam Antibiotic, Isopenicillin N Synthase, Chain"/>
    <property type="match status" value="1"/>
</dbReference>
<gene>
    <name evidence="7" type="ORF">QYE76_046577</name>
</gene>
<dbReference type="Pfam" id="PF03171">
    <property type="entry name" value="2OG-FeII_Oxy"/>
    <property type="match status" value="1"/>
</dbReference>
<organism evidence="7 8">
    <name type="scientific">Lolium multiflorum</name>
    <name type="common">Italian ryegrass</name>
    <name type="synonym">Lolium perenne subsp. multiflorum</name>
    <dbReference type="NCBI Taxonomy" id="4521"/>
    <lineage>
        <taxon>Eukaryota</taxon>
        <taxon>Viridiplantae</taxon>
        <taxon>Streptophyta</taxon>
        <taxon>Embryophyta</taxon>
        <taxon>Tracheophyta</taxon>
        <taxon>Spermatophyta</taxon>
        <taxon>Magnoliopsida</taxon>
        <taxon>Liliopsida</taxon>
        <taxon>Poales</taxon>
        <taxon>Poaceae</taxon>
        <taxon>BOP clade</taxon>
        <taxon>Pooideae</taxon>
        <taxon>Poodae</taxon>
        <taxon>Poeae</taxon>
        <taxon>Poeae Chloroplast Group 2 (Poeae type)</taxon>
        <taxon>Loliodinae</taxon>
        <taxon>Loliinae</taxon>
        <taxon>Lolium</taxon>
    </lineage>
</organism>
<dbReference type="Pfam" id="PF14226">
    <property type="entry name" value="DIOX_N"/>
    <property type="match status" value="1"/>
</dbReference>
<protein>
    <recommendedName>
        <fullName evidence="6">Fe2OG dioxygenase domain-containing protein</fullName>
    </recommendedName>
</protein>
<dbReference type="InterPro" id="IPR044861">
    <property type="entry name" value="IPNS-like_FE2OG_OXY"/>
</dbReference>
<dbReference type="Proteomes" id="UP001231189">
    <property type="component" value="Unassembled WGS sequence"/>
</dbReference>
<feature type="domain" description="Fe2OG dioxygenase" evidence="6">
    <location>
        <begin position="201"/>
        <end position="302"/>
    </location>
</feature>